<dbReference type="Gene3D" id="1.20.1560.10">
    <property type="entry name" value="ABC transporter type 1, transmembrane domain"/>
    <property type="match status" value="1"/>
</dbReference>
<evidence type="ECO:0000256" key="4">
    <source>
        <dbReference type="ARBA" id="ARBA00022801"/>
    </source>
</evidence>
<dbReference type="PROSITE" id="PS50893">
    <property type="entry name" value="ABC_TRANSPORTER_2"/>
    <property type="match status" value="1"/>
</dbReference>
<dbReference type="PROSITE" id="PS00211">
    <property type="entry name" value="ABC_TRANSPORTER_1"/>
    <property type="match status" value="1"/>
</dbReference>
<dbReference type="PROSITE" id="PS50929">
    <property type="entry name" value="ABC_TM1F"/>
    <property type="match status" value="1"/>
</dbReference>
<dbReference type="InterPro" id="IPR039421">
    <property type="entry name" value="Type_1_exporter"/>
</dbReference>
<comment type="caution">
    <text evidence="12">The sequence shown here is derived from an EMBL/GenBank/DDBJ whole genome shotgun (WGS) entry which is preliminary data.</text>
</comment>
<sequence>MIASSKYKFYRQLDYMDCGPTCLKMISAYYGVDYPLDFLRANSFITRQGVSLLGISEAAEKIGFKTLGAKLSYEQLFDEVPKPCILHWNQEHFVVLYDMKRPNFKLPFSKNNSDRILLGDPAHGLVWLDKENFMKSWVSTSDNKGVSLLLEPTNQFYETAEEKQKESMGFKFLFQYMTPYKKYLVQIILGMLFGSLLSMIFPFLTQSMVDYGIQRQNHQFIKLILISQLLLFLGGMAVDMIRNWILLHINARMSVSIISNFLLKLMRLPISYFESKNTGDISQRINDHHRIESFLTGSTLQTLFSFINLIIFSIILGIYSTSILTVFAAGSIASIIWVVLFLEKRKDLDYKRFQSLRENQNSIYELITGMQEIKLNNCEKARRWEWERIQAKLFKINIKSLSLEQYQEVGSTFLTQLKNIIISYMVASEVMNNHITLGVMLSISYIIGQLNAPLTQIIKFMRSVQDAQISLDRLAEIHNRPDEEADEEQLMGKVFSSELDDSYEDQTYFIEEISEGKILNGMINARKGITLEDVSFRYGSSQSPLILKNLNLHIPAGKVTAIVGASGSGKTTLLKLLLKFYPPNNGKILVNGNDLNDLSAREWRKKCGTVMQDGYIFSDTITRNIAVDGEKIDEKKLINAVRVANIQDYLRKLPLGFTTKIGSTGSGLSGGQKQRIFIARAVYKNPTYLFFDEATSALDANNENIIMENLEKFFHGRTVVVIAHRLSTVKNADQIIVMENGEIREKGTHVELASQKGYYYELVKNQLDLETA</sequence>
<keyword evidence="3" id="KW-0547">Nucleotide-binding</keyword>
<dbReference type="Gene3D" id="3.90.70.10">
    <property type="entry name" value="Cysteine proteinases"/>
    <property type="match status" value="1"/>
</dbReference>
<evidence type="ECO:0000256" key="5">
    <source>
        <dbReference type="ARBA" id="ARBA00022840"/>
    </source>
</evidence>
<dbReference type="PROSITE" id="PS50990">
    <property type="entry name" value="PEPTIDASE_C39"/>
    <property type="match status" value="1"/>
</dbReference>
<dbReference type="InterPro" id="IPR011527">
    <property type="entry name" value="ABC1_TM_dom"/>
</dbReference>
<dbReference type="Gene3D" id="3.40.50.300">
    <property type="entry name" value="P-loop containing nucleotide triphosphate hydrolases"/>
    <property type="match status" value="1"/>
</dbReference>
<dbReference type="InterPro" id="IPR003593">
    <property type="entry name" value="AAA+_ATPase"/>
</dbReference>
<evidence type="ECO:0000256" key="1">
    <source>
        <dbReference type="ARBA" id="ARBA00004651"/>
    </source>
</evidence>
<comment type="subcellular location">
    <subcellularLocation>
        <location evidence="1">Cell membrane</location>
        <topology evidence="1">Multi-pass membrane protein</topology>
    </subcellularLocation>
</comment>
<dbReference type="CDD" id="cd02418">
    <property type="entry name" value="Peptidase_C39B"/>
    <property type="match status" value="1"/>
</dbReference>
<accession>A0ABU5QLL0</accession>
<feature type="transmembrane region" description="Helical" evidence="8">
    <location>
        <begin position="183"/>
        <end position="204"/>
    </location>
</feature>
<keyword evidence="4" id="KW-0378">Hydrolase</keyword>
<feature type="domain" description="ABC transmembrane type-1" evidence="10">
    <location>
        <begin position="187"/>
        <end position="466"/>
    </location>
</feature>
<dbReference type="Pfam" id="PF00005">
    <property type="entry name" value="ABC_tran"/>
    <property type="match status" value="1"/>
</dbReference>
<dbReference type="InterPro" id="IPR017871">
    <property type="entry name" value="ABC_transporter-like_CS"/>
</dbReference>
<organism evidence="12 13">
    <name type="scientific">Arcicella aquatica</name>
    <dbReference type="NCBI Taxonomy" id="217141"/>
    <lineage>
        <taxon>Bacteria</taxon>
        <taxon>Pseudomonadati</taxon>
        <taxon>Bacteroidota</taxon>
        <taxon>Cytophagia</taxon>
        <taxon>Cytophagales</taxon>
        <taxon>Flectobacillaceae</taxon>
        <taxon>Arcicella</taxon>
    </lineage>
</organism>
<dbReference type="SUPFAM" id="SSF52540">
    <property type="entry name" value="P-loop containing nucleoside triphosphate hydrolases"/>
    <property type="match status" value="1"/>
</dbReference>
<dbReference type="SUPFAM" id="SSF90123">
    <property type="entry name" value="ABC transporter transmembrane region"/>
    <property type="match status" value="1"/>
</dbReference>
<keyword evidence="5" id="KW-0067">ATP-binding</keyword>
<dbReference type="Pfam" id="PF00664">
    <property type="entry name" value="ABC_membrane"/>
    <property type="match status" value="1"/>
</dbReference>
<evidence type="ECO:0000259" key="11">
    <source>
        <dbReference type="PROSITE" id="PS50990"/>
    </source>
</evidence>
<proteinExistence type="predicted"/>
<evidence type="ECO:0000259" key="10">
    <source>
        <dbReference type="PROSITE" id="PS50929"/>
    </source>
</evidence>
<dbReference type="InterPro" id="IPR036640">
    <property type="entry name" value="ABC1_TM_sf"/>
</dbReference>
<dbReference type="PANTHER" id="PTHR43394">
    <property type="entry name" value="ATP-DEPENDENT PERMEASE MDL1, MITOCHONDRIAL"/>
    <property type="match status" value="1"/>
</dbReference>
<evidence type="ECO:0000256" key="2">
    <source>
        <dbReference type="ARBA" id="ARBA00022692"/>
    </source>
</evidence>
<dbReference type="RefSeq" id="WP_323248694.1">
    <property type="nucleotide sequence ID" value="NZ_JAYFUL010000011.1"/>
</dbReference>
<dbReference type="Pfam" id="PF03412">
    <property type="entry name" value="Peptidase_C39"/>
    <property type="match status" value="1"/>
</dbReference>
<keyword evidence="7 8" id="KW-0472">Membrane</keyword>
<gene>
    <name evidence="12" type="ORF">VB264_09170</name>
</gene>
<evidence type="ECO:0000256" key="3">
    <source>
        <dbReference type="ARBA" id="ARBA00022741"/>
    </source>
</evidence>
<dbReference type="CDD" id="cd18571">
    <property type="entry name" value="ABC_6TM_peptidase_like"/>
    <property type="match status" value="1"/>
</dbReference>
<keyword evidence="2 8" id="KW-0812">Transmembrane</keyword>
<evidence type="ECO:0000313" key="12">
    <source>
        <dbReference type="EMBL" id="MEA5257956.1"/>
    </source>
</evidence>
<dbReference type="InterPro" id="IPR027417">
    <property type="entry name" value="P-loop_NTPase"/>
</dbReference>
<name>A0ABU5QLL0_9BACT</name>
<dbReference type="PANTHER" id="PTHR43394:SF1">
    <property type="entry name" value="ATP-BINDING CASSETTE SUB-FAMILY B MEMBER 10, MITOCHONDRIAL"/>
    <property type="match status" value="1"/>
</dbReference>
<evidence type="ECO:0000256" key="7">
    <source>
        <dbReference type="ARBA" id="ARBA00023136"/>
    </source>
</evidence>
<keyword evidence="6 8" id="KW-1133">Transmembrane helix</keyword>
<dbReference type="InterPro" id="IPR003439">
    <property type="entry name" value="ABC_transporter-like_ATP-bd"/>
</dbReference>
<evidence type="ECO:0000259" key="9">
    <source>
        <dbReference type="PROSITE" id="PS50893"/>
    </source>
</evidence>
<evidence type="ECO:0000313" key="13">
    <source>
        <dbReference type="Proteomes" id="UP001304671"/>
    </source>
</evidence>
<dbReference type="SMART" id="SM00382">
    <property type="entry name" value="AAA"/>
    <property type="match status" value="1"/>
</dbReference>
<evidence type="ECO:0000256" key="6">
    <source>
        <dbReference type="ARBA" id="ARBA00022989"/>
    </source>
</evidence>
<dbReference type="InterPro" id="IPR005074">
    <property type="entry name" value="Peptidase_C39"/>
</dbReference>
<keyword evidence="13" id="KW-1185">Reference proteome</keyword>
<feature type="domain" description="Peptidase C39" evidence="11">
    <location>
        <begin position="12"/>
        <end position="144"/>
    </location>
</feature>
<feature type="transmembrane region" description="Helical" evidence="8">
    <location>
        <begin position="322"/>
        <end position="342"/>
    </location>
</feature>
<feature type="domain" description="ABC transporter" evidence="9">
    <location>
        <begin position="529"/>
        <end position="765"/>
    </location>
</feature>
<reference evidence="12 13" key="1">
    <citation type="submission" date="2023-12" db="EMBL/GenBank/DDBJ databases">
        <title>Novel species of the genus Arcicella isolated from rivers.</title>
        <authorList>
            <person name="Lu H."/>
        </authorList>
    </citation>
    <scope>NUCLEOTIDE SEQUENCE [LARGE SCALE GENOMIC DNA]</scope>
    <source>
        <strain evidence="12 13">LMG 21963</strain>
    </source>
</reference>
<dbReference type="EMBL" id="JAYFUL010000011">
    <property type="protein sequence ID" value="MEA5257956.1"/>
    <property type="molecule type" value="Genomic_DNA"/>
</dbReference>
<dbReference type="Proteomes" id="UP001304671">
    <property type="component" value="Unassembled WGS sequence"/>
</dbReference>
<feature type="transmembrane region" description="Helical" evidence="8">
    <location>
        <begin position="220"/>
        <end position="238"/>
    </location>
</feature>
<feature type="transmembrane region" description="Helical" evidence="8">
    <location>
        <begin position="294"/>
        <end position="316"/>
    </location>
</feature>
<protein>
    <submittedName>
        <fullName evidence="12">Peptidase domain-containing ABC transporter</fullName>
    </submittedName>
</protein>
<evidence type="ECO:0000256" key="8">
    <source>
        <dbReference type="SAM" id="Phobius"/>
    </source>
</evidence>